<feature type="domain" description="Peptidase M20 dimerisation" evidence="16">
    <location>
        <begin position="179"/>
        <end position="286"/>
    </location>
</feature>
<feature type="active site" description="Proton acceptor" evidence="15">
    <location>
        <position position="137"/>
    </location>
</feature>
<dbReference type="InterPro" id="IPR005941">
    <property type="entry name" value="DapE_proteobac"/>
</dbReference>
<dbReference type="InterPro" id="IPR050072">
    <property type="entry name" value="Peptidase_M20A"/>
</dbReference>
<dbReference type="EC" id="3.5.1.18" evidence="4 15"/>
<dbReference type="HAMAP" id="MF_01690">
    <property type="entry name" value="DapE"/>
    <property type="match status" value="1"/>
</dbReference>
<dbReference type="SUPFAM" id="SSF55031">
    <property type="entry name" value="Bacterial exopeptidase dimerisation domain"/>
    <property type="match status" value="1"/>
</dbReference>
<feature type="active site" evidence="15">
    <location>
        <position position="72"/>
    </location>
</feature>
<dbReference type="InterPro" id="IPR036264">
    <property type="entry name" value="Bact_exopeptidase_dim_dom"/>
</dbReference>
<dbReference type="NCBIfam" id="TIGR01246">
    <property type="entry name" value="dapE_proteo"/>
    <property type="match status" value="1"/>
</dbReference>
<dbReference type="GO" id="GO:0019877">
    <property type="term" value="P:diaminopimelate biosynthetic process"/>
    <property type="evidence" value="ECO:0007669"/>
    <property type="project" value="UniProtKB-UniRule"/>
</dbReference>
<dbReference type="Gene3D" id="3.40.630.10">
    <property type="entry name" value="Zn peptidases"/>
    <property type="match status" value="2"/>
</dbReference>
<evidence type="ECO:0000256" key="1">
    <source>
        <dbReference type="ARBA" id="ARBA00005130"/>
    </source>
</evidence>
<feature type="binding site" evidence="15">
    <location>
        <position position="166"/>
    </location>
    <ligand>
        <name>Zn(2+)</name>
        <dbReference type="ChEBI" id="CHEBI:29105"/>
        <label>1</label>
    </ligand>
</feature>
<organism evidence="17 18">
    <name type="scientific">Zemynaea arenosa</name>
    <dbReference type="NCBI Taxonomy" id="2561931"/>
    <lineage>
        <taxon>Bacteria</taxon>
        <taxon>Pseudomonadati</taxon>
        <taxon>Pseudomonadota</taxon>
        <taxon>Betaproteobacteria</taxon>
        <taxon>Burkholderiales</taxon>
        <taxon>Oxalobacteraceae</taxon>
        <taxon>Telluria group</taxon>
        <taxon>Zemynaea</taxon>
    </lineage>
</organism>
<comment type="caution">
    <text evidence="17">The sequence shown here is derived from an EMBL/GenBank/DDBJ whole genome shotgun (WGS) entry which is preliminary data.</text>
</comment>
<reference evidence="17 18" key="1">
    <citation type="submission" date="2019-03" db="EMBL/GenBank/DDBJ databases">
        <title>Draft Genome Sequence of Massilia arenosa sp. nov., a Novel Massilia Species Isolated from a Sandy-loam Maize Soil.</title>
        <authorList>
            <person name="Raths R."/>
            <person name="Peta V."/>
            <person name="Bucking H."/>
        </authorList>
    </citation>
    <scope>NUCLEOTIDE SEQUENCE [LARGE SCALE GENOMIC DNA]</scope>
    <source>
        <strain evidence="17 18">MC02</strain>
    </source>
</reference>
<accession>A0A4Y9RUK5</accession>
<evidence type="ECO:0000256" key="2">
    <source>
        <dbReference type="ARBA" id="ARBA00006746"/>
    </source>
</evidence>
<evidence type="ECO:0000256" key="3">
    <source>
        <dbReference type="ARBA" id="ARBA00011738"/>
    </source>
</evidence>
<evidence type="ECO:0000256" key="6">
    <source>
        <dbReference type="ARBA" id="ARBA00022605"/>
    </source>
</evidence>
<evidence type="ECO:0000256" key="14">
    <source>
        <dbReference type="ARBA" id="ARBA00051301"/>
    </source>
</evidence>
<dbReference type="GO" id="GO:0009014">
    <property type="term" value="F:succinyl-diaminopimelate desuccinylase activity"/>
    <property type="evidence" value="ECO:0007669"/>
    <property type="project" value="UniProtKB-UniRule"/>
</dbReference>
<comment type="catalytic activity">
    <reaction evidence="14 15">
        <text>N-succinyl-(2S,6S)-2,6-diaminopimelate + H2O = (2S,6S)-2,6-diaminopimelate + succinate</text>
        <dbReference type="Rhea" id="RHEA:22608"/>
        <dbReference type="ChEBI" id="CHEBI:15377"/>
        <dbReference type="ChEBI" id="CHEBI:30031"/>
        <dbReference type="ChEBI" id="CHEBI:57609"/>
        <dbReference type="ChEBI" id="CHEBI:58087"/>
        <dbReference type="EC" id="3.5.1.18"/>
    </reaction>
</comment>
<keyword evidence="7 15" id="KW-0479">Metal-binding</keyword>
<keyword evidence="9 15" id="KW-0862">Zinc</keyword>
<keyword evidence="12 15" id="KW-0170">Cobalt</keyword>
<dbReference type="AlphaFoldDB" id="A0A4Y9RUK5"/>
<dbReference type="InterPro" id="IPR011650">
    <property type="entry name" value="Peptidase_M20_dimer"/>
</dbReference>
<keyword evidence="18" id="KW-1185">Reference proteome</keyword>
<dbReference type="InterPro" id="IPR002933">
    <property type="entry name" value="Peptidase_M20"/>
</dbReference>
<dbReference type="OrthoDB" id="9809784at2"/>
<dbReference type="GO" id="GO:0006526">
    <property type="term" value="P:L-arginine biosynthetic process"/>
    <property type="evidence" value="ECO:0007669"/>
    <property type="project" value="TreeGrafter"/>
</dbReference>
<keyword evidence="10 15" id="KW-0220">Diaminopimelate biosynthesis</keyword>
<dbReference type="PANTHER" id="PTHR43808:SF31">
    <property type="entry name" value="N-ACETYL-L-CITRULLINE DEACETYLASE"/>
    <property type="match status" value="1"/>
</dbReference>
<evidence type="ECO:0000256" key="5">
    <source>
        <dbReference type="ARBA" id="ARBA00022391"/>
    </source>
</evidence>
<dbReference type="GO" id="GO:0008270">
    <property type="term" value="F:zinc ion binding"/>
    <property type="evidence" value="ECO:0007669"/>
    <property type="project" value="UniProtKB-UniRule"/>
</dbReference>
<feature type="binding site" evidence="15">
    <location>
        <position position="103"/>
    </location>
    <ligand>
        <name>Zn(2+)</name>
        <dbReference type="ChEBI" id="CHEBI:29105"/>
        <label>1</label>
    </ligand>
</feature>
<evidence type="ECO:0000256" key="10">
    <source>
        <dbReference type="ARBA" id="ARBA00022915"/>
    </source>
</evidence>
<dbReference type="UniPathway" id="UPA00034">
    <property type="reaction ID" value="UER00021"/>
</dbReference>
<keyword evidence="8 15" id="KW-0378">Hydrolase</keyword>
<comment type="subunit">
    <text evidence="3 15">Homodimer.</text>
</comment>
<sequence>MVAAPSRTLLLTEELIALDSVTPHDKGCQQRLIKLLEPLGFRCETIESNGVTNLWARRGTTAPVFVFAGHTDVVPSGPPSQWTSAPFQPTVRDGKLYGRGAADMKTSIAAMVVAVEEFVKDHADHEGSIAFLITSDEEGPAVDGTKVVVDMLEERGETLDYCLVGEPTSAHILGDMIKNGRRGSLSGHLIIKGIQGHVAYPQNARNPIHQSAAALAELAAEQWDEGNEYYMPTSFQISNMKAGTGATNVIPGELCIDFNFRFSTASTADGLEARVHAILDKHCLEYDLEWTLSGKPFLTPKGTLSDAVCQSICDETGVKTELSTTGGTSDGRFIAAICPQVVEFGPPNASIHRIDEHVELRHIDPLKNIYRRTLCKLLAKDAP</sequence>
<evidence type="ECO:0000256" key="7">
    <source>
        <dbReference type="ARBA" id="ARBA00022723"/>
    </source>
</evidence>
<comment type="pathway">
    <text evidence="1 15">Amino-acid biosynthesis; L-lysine biosynthesis via DAP pathway; LL-2,6-diaminopimelate from (S)-tetrahydrodipicolinate (succinylase route): step 3/3.</text>
</comment>
<feature type="binding site" evidence="15">
    <location>
        <position position="352"/>
    </location>
    <ligand>
        <name>Zn(2+)</name>
        <dbReference type="ChEBI" id="CHEBI:29105"/>
        <label>2</label>
    </ligand>
</feature>
<evidence type="ECO:0000313" key="17">
    <source>
        <dbReference type="EMBL" id="TFW11515.1"/>
    </source>
</evidence>
<evidence type="ECO:0000313" key="18">
    <source>
        <dbReference type="Proteomes" id="UP000298438"/>
    </source>
</evidence>
<dbReference type="GO" id="GO:0050897">
    <property type="term" value="F:cobalt ion binding"/>
    <property type="evidence" value="ECO:0007669"/>
    <property type="project" value="UniProtKB-UniRule"/>
</dbReference>
<evidence type="ECO:0000256" key="9">
    <source>
        <dbReference type="ARBA" id="ARBA00022833"/>
    </source>
</evidence>
<evidence type="ECO:0000259" key="16">
    <source>
        <dbReference type="Pfam" id="PF07687"/>
    </source>
</evidence>
<dbReference type="FunFam" id="3.30.70.360:FF:000011">
    <property type="entry name" value="Succinyl-diaminopimelate desuccinylase"/>
    <property type="match status" value="1"/>
</dbReference>
<feature type="binding site" evidence="15">
    <location>
        <position position="70"/>
    </location>
    <ligand>
        <name>Zn(2+)</name>
        <dbReference type="ChEBI" id="CHEBI:29105"/>
        <label>1</label>
    </ligand>
</feature>
<evidence type="ECO:0000256" key="11">
    <source>
        <dbReference type="ARBA" id="ARBA00023154"/>
    </source>
</evidence>
<dbReference type="GO" id="GO:0009089">
    <property type="term" value="P:lysine biosynthetic process via diaminopimelate"/>
    <property type="evidence" value="ECO:0007669"/>
    <property type="project" value="UniProtKB-UniRule"/>
</dbReference>
<keyword evidence="6 15" id="KW-0028">Amino-acid biosynthesis</keyword>
<feature type="binding site" evidence="15">
    <location>
        <position position="138"/>
    </location>
    <ligand>
        <name>Zn(2+)</name>
        <dbReference type="ChEBI" id="CHEBI:29105"/>
        <label>2</label>
    </ligand>
</feature>
<evidence type="ECO:0000256" key="12">
    <source>
        <dbReference type="ARBA" id="ARBA00023285"/>
    </source>
</evidence>
<dbReference type="EMBL" id="SPVF01000257">
    <property type="protein sequence ID" value="TFW11515.1"/>
    <property type="molecule type" value="Genomic_DNA"/>
</dbReference>
<comment type="cofactor">
    <cofactor evidence="15">
        <name>Zn(2+)</name>
        <dbReference type="ChEBI" id="CHEBI:29105"/>
    </cofactor>
    <cofactor evidence="15">
        <name>Co(2+)</name>
        <dbReference type="ChEBI" id="CHEBI:48828"/>
    </cofactor>
    <text evidence="15">Binds 2 Zn(2+) or Co(2+) ions per subunit.</text>
</comment>
<evidence type="ECO:0000256" key="15">
    <source>
        <dbReference type="HAMAP-Rule" id="MF_01690"/>
    </source>
</evidence>
<dbReference type="PANTHER" id="PTHR43808">
    <property type="entry name" value="ACETYLORNITHINE DEACETYLASE"/>
    <property type="match status" value="1"/>
</dbReference>
<protein>
    <recommendedName>
        <fullName evidence="5 15">Succinyl-diaminopimelate desuccinylase</fullName>
        <shortName evidence="15">SDAP desuccinylase</shortName>
        <ecNumber evidence="4 15">3.5.1.18</ecNumber>
    </recommendedName>
    <alternativeName>
        <fullName evidence="13 15">N-succinyl-LL-2,6-diaminoheptanedioate amidohydrolase</fullName>
    </alternativeName>
</protein>
<dbReference type="Pfam" id="PF07687">
    <property type="entry name" value="M20_dimer"/>
    <property type="match status" value="1"/>
</dbReference>
<dbReference type="Pfam" id="PF01546">
    <property type="entry name" value="Peptidase_M20"/>
    <property type="match status" value="1"/>
</dbReference>
<dbReference type="Proteomes" id="UP000298438">
    <property type="component" value="Unassembled WGS sequence"/>
</dbReference>
<evidence type="ECO:0000256" key="4">
    <source>
        <dbReference type="ARBA" id="ARBA00011921"/>
    </source>
</evidence>
<evidence type="ECO:0000256" key="8">
    <source>
        <dbReference type="ARBA" id="ARBA00022801"/>
    </source>
</evidence>
<dbReference type="CDD" id="cd03891">
    <property type="entry name" value="M20_DapE_proteobac"/>
    <property type="match status" value="1"/>
</dbReference>
<keyword evidence="11 15" id="KW-0457">Lysine biosynthesis</keyword>
<dbReference type="NCBIfam" id="NF009557">
    <property type="entry name" value="PRK13009.1"/>
    <property type="match status" value="1"/>
</dbReference>
<dbReference type="GO" id="GO:0008777">
    <property type="term" value="F:acetylornithine deacetylase activity"/>
    <property type="evidence" value="ECO:0007669"/>
    <property type="project" value="TreeGrafter"/>
</dbReference>
<comment type="function">
    <text evidence="15">Catalyzes the hydrolysis of N-succinyl-L,L-diaminopimelic acid (SDAP), forming succinate and LL-2,6-diaminopimelate (DAP), an intermediate involved in the bacterial biosynthesis of lysine and meso-diaminopimelic acid, an essential component of bacterial cell walls.</text>
</comment>
<gene>
    <name evidence="15 17" type="primary">dapE</name>
    <name evidence="17" type="ORF">E4L96_20900</name>
</gene>
<feature type="binding site" evidence="15">
    <location>
        <position position="103"/>
    </location>
    <ligand>
        <name>Zn(2+)</name>
        <dbReference type="ChEBI" id="CHEBI:29105"/>
        <label>2</label>
    </ligand>
</feature>
<proteinExistence type="inferred from homology"/>
<dbReference type="FunFam" id="3.40.630.10:FF:000005">
    <property type="entry name" value="Succinyl-diaminopimelate desuccinylase"/>
    <property type="match status" value="1"/>
</dbReference>
<comment type="similarity">
    <text evidence="2 15">Belongs to the peptidase M20A family. DapE subfamily.</text>
</comment>
<dbReference type="RefSeq" id="WP_135209151.1">
    <property type="nucleotide sequence ID" value="NZ_SPVF01000257.1"/>
</dbReference>
<dbReference type="SUPFAM" id="SSF53187">
    <property type="entry name" value="Zn-dependent exopeptidases"/>
    <property type="match status" value="1"/>
</dbReference>
<name>A0A4Y9RUK5_9BURK</name>
<evidence type="ECO:0000256" key="13">
    <source>
        <dbReference type="ARBA" id="ARBA00031891"/>
    </source>
</evidence>